<dbReference type="CDD" id="cd10440">
    <property type="entry name" value="GIY-YIG_COG3680"/>
    <property type="match status" value="1"/>
</dbReference>
<dbReference type="Proteomes" id="UP000645517">
    <property type="component" value="Unassembled WGS sequence"/>
</dbReference>
<dbReference type="PROSITE" id="PS50164">
    <property type="entry name" value="GIY_YIG"/>
    <property type="match status" value="1"/>
</dbReference>
<keyword evidence="3" id="KW-1185">Reference proteome</keyword>
<protein>
    <recommendedName>
        <fullName evidence="1">GIY-YIG domain-containing protein</fullName>
    </recommendedName>
</protein>
<evidence type="ECO:0000313" key="3">
    <source>
        <dbReference type="Proteomes" id="UP000645517"/>
    </source>
</evidence>
<proteinExistence type="predicted"/>
<comment type="caution">
    <text evidence="2">The sequence shown here is derived from an EMBL/GenBank/DDBJ whole genome shotgun (WGS) entry which is preliminary data.</text>
</comment>
<accession>A0ABQ2JA00</accession>
<evidence type="ECO:0000313" key="2">
    <source>
        <dbReference type="EMBL" id="GGN40852.1"/>
    </source>
</evidence>
<gene>
    <name evidence="2" type="ORF">GCM10010842_26100</name>
</gene>
<dbReference type="EMBL" id="BMOR01000011">
    <property type="protein sequence ID" value="GGN40852.1"/>
    <property type="molecule type" value="Genomic_DNA"/>
</dbReference>
<evidence type="ECO:0000259" key="1">
    <source>
        <dbReference type="PROSITE" id="PS50164"/>
    </source>
</evidence>
<feature type="domain" description="GIY-YIG" evidence="1">
    <location>
        <begin position="12"/>
        <end position="99"/>
    </location>
</feature>
<dbReference type="RefSeq" id="WP_229782152.1">
    <property type="nucleotide sequence ID" value="NZ_BMOR01000011.1"/>
</dbReference>
<dbReference type="Pfam" id="PF22945">
    <property type="entry name" value="LEM-3_GIY-YIG"/>
    <property type="match status" value="1"/>
</dbReference>
<reference evidence="3" key="1">
    <citation type="journal article" date="2019" name="Int. J. Syst. Evol. Microbiol.">
        <title>The Global Catalogue of Microorganisms (GCM) 10K type strain sequencing project: providing services to taxonomists for standard genome sequencing and annotation.</title>
        <authorList>
            <consortium name="The Broad Institute Genomics Platform"/>
            <consortium name="The Broad Institute Genome Sequencing Center for Infectious Disease"/>
            <person name="Wu L."/>
            <person name="Ma J."/>
        </authorList>
    </citation>
    <scope>NUCLEOTIDE SEQUENCE [LARGE SCALE GENOMIC DNA]</scope>
    <source>
        <strain evidence="3">JCM 16918</strain>
    </source>
</reference>
<name>A0ABQ2JA00_9DEIO</name>
<sequence length="199" mass="21331">MDDRDAQVTPDKPYYVYALKDPRQHPARPFYIGKGTGTRAHDHLIRPDHTPKGDRIREIERAGAQVLVSYLVEHLTEPEALRLEAELIAAFGTQASGGLLTNTVLPSGLGGKERPGLTVPAGAPEKAQVGLTLLKDAVLEFAQANPGGVKNAEVASLLGLRSDYGGGSKDYLSYSLLGLLMREGKIGRSGKGRHVAQVK</sequence>
<dbReference type="InterPro" id="IPR000305">
    <property type="entry name" value="GIY-YIG_endonuc"/>
</dbReference>
<organism evidence="2 3">
    <name type="scientific">Deinococcus daejeonensis</name>
    <dbReference type="NCBI Taxonomy" id="1007098"/>
    <lineage>
        <taxon>Bacteria</taxon>
        <taxon>Thermotogati</taxon>
        <taxon>Deinococcota</taxon>
        <taxon>Deinococci</taxon>
        <taxon>Deinococcales</taxon>
        <taxon>Deinococcaceae</taxon>
        <taxon>Deinococcus</taxon>
    </lineage>
</organism>